<dbReference type="InterPro" id="IPR007367">
    <property type="entry name" value="DUF433"/>
</dbReference>
<protein>
    <submittedName>
        <fullName evidence="1">DUF433 domain-containing protein</fullName>
    </submittedName>
</protein>
<organism evidence="1 2">
    <name type="scientific">Floridaenema evergladense BLCC-F167</name>
    <dbReference type="NCBI Taxonomy" id="3153639"/>
    <lineage>
        <taxon>Bacteria</taxon>
        <taxon>Bacillati</taxon>
        <taxon>Cyanobacteriota</taxon>
        <taxon>Cyanophyceae</taxon>
        <taxon>Oscillatoriophycideae</taxon>
        <taxon>Aerosakkonematales</taxon>
        <taxon>Aerosakkonemataceae</taxon>
        <taxon>Floridanema</taxon>
        <taxon>Floridanema evergladense</taxon>
    </lineage>
</organism>
<dbReference type="Gene3D" id="1.10.10.10">
    <property type="entry name" value="Winged helix-like DNA-binding domain superfamily/Winged helix DNA-binding domain"/>
    <property type="match status" value="1"/>
</dbReference>
<dbReference type="Proteomes" id="UP001576780">
    <property type="component" value="Unassembled WGS sequence"/>
</dbReference>
<gene>
    <name evidence="1" type="ORF">ACE1CA_26365</name>
</gene>
<keyword evidence="2" id="KW-1185">Reference proteome</keyword>
<dbReference type="InterPro" id="IPR036388">
    <property type="entry name" value="WH-like_DNA-bd_sf"/>
</dbReference>
<reference evidence="1 2" key="1">
    <citation type="submission" date="2024-09" db="EMBL/GenBank/DDBJ databases">
        <title>Floridaenema gen nov. (Aerosakkonemataceae, Aerosakkonematales ord. nov., Cyanobacteria) from benthic tropical and subtropical fresh waters, with the description of four new species.</title>
        <authorList>
            <person name="Moretto J.A."/>
            <person name="Berthold D.E."/>
            <person name="Lefler F.W."/>
            <person name="Huang I.-S."/>
            <person name="Laughinghouse H. IV."/>
        </authorList>
    </citation>
    <scope>NUCLEOTIDE SEQUENCE [LARGE SCALE GENOMIC DNA]</scope>
    <source>
        <strain evidence="1 2">BLCC-F167</strain>
    </source>
</reference>
<sequence>MQLEDYFNFLAPNDIRIKGTRVGIETVLYDFIHRKRLPEEIAQSYRTITLEQVYATILYYLHNQEAVSKYLADWMDFAHQQRKAQELNPHPAIIRLRQKLAERKLDSQEQSEISKIG</sequence>
<dbReference type="SUPFAM" id="SSF46689">
    <property type="entry name" value="Homeodomain-like"/>
    <property type="match status" value="1"/>
</dbReference>
<evidence type="ECO:0000313" key="1">
    <source>
        <dbReference type="EMBL" id="MFB2838040.1"/>
    </source>
</evidence>
<dbReference type="Pfam" id="PF04255">
    <property type="entry name" value="DUF433"/>
    <property type="match status" value="1"/>
</dbReference>
<comment type="caution">
    <text evidence="1">The sequence shown here is derived from an EMBL/GenBank/DDBJ whole genome shotgun (WGS) entry which is preliminary data.</text>
</comment>
<name>A0ABV4WSH9_9CYAN</name>
<dbReference type="InterPro" id="IPR009057">
    <property type="entry name" value="Homeodomain-like_sf"/>
</dbReference>
<accession>A0ABV4WSH9</accession>
<evidence type="ECO:0000313" key="2">
    <source>
        <dbReference type="Proteomes" id="UP001576780"/>
    </source>
</evidence>
<dbReference type="RefSeq" id="WP_413280375.1">
    <property type="nucleotide sequence ID" value="NZ_JBHFNT010000232.1"/>
</dbReference>
<dbReference type="EMBL" id="JBHFNT010000232">
    <property type="protein sequence ID" value="MFB2838040.1"/>
    <property type="molecule type" value="Genomic_DNA"/>
</dbReference>
<proteinExistence type="predicted"/>